<evidence type="ECO:0000313" key="3">
    <source>
        <dbReference type="Proteomes" id="UP000008177"/>
    </source>
</evidence>
<protein>
    <submittedName>
        <fullName evidence="2">Uncharacterized protein</fullName>
    </submittedName>
</protein>
<dbReference type="Proteomes" id="UP000008177">
    <property type="component" value="Unplaced contigs"/>
</dbReference>
<feature type="compositionally biased region" description="Basic and acidic residues" evidence="1">
    <location>
        <begin position="65"/>
        <end position="76"/>
    </location>
</feature>
<evidence type="ECO:0000313" key="2">
    <source>
        <dbReference type="EMBL" id="CCD45417.1"/>
    </source>
</evidence>
<organism evidence="2 3">
    <name type="scientific">Botryotinia fuckeliana (strain T4)</name>
    <name type="common">Noble rot fungus</name>
    <name type="synonym">Botrytis cinerea</name>
    <dbReference type="NCBI Taxonomy" id="999810"/>
    <lineage>
        <taxon>Eukaryota</taxon>
        <taxon>Fungi</taxon>
        <taxon>Dikarya</taxon>
        <taxon>Ascomycota</taxon>
        <taxon>Pezizomycotina</taxon>
        <taxon>Leotiomycetes</taxon>
        <taxon>Helotiales</taxon>
        <taxon>Sclerotiniaceae</taxon>
        <taxon>Botrytis</taxon>
    </lineage>
</organism>
<dbReference type="AlphaFoldDB" id="G2XY80"/>
<dbReference type="HOGENOM" id="CLU_2170677_0_0_1"/>
<sequence length="110" mass="12217">MPSRIYGKTTIEVIVKLKNGAIASMNGVRIAESKKRHKSWERTFLNLSDNWGSSDAHANGQSGKDNSKMEQLELNKRSIATRPTETPSSDHPCLEFEHVMTSTGDGTKNK</sequence>
<dbReference type="InParanoid" id="G2XY80"/>
<proteinExistence type="predicted"/>
<gene>
    <name evidence="2" type="ORF">BofuT4_P044350.1</name>
</gene>
<name>G2XY80_BOTF4</name>
<reference evidence="3" key="1">
    <citation type="journal article" date="2011" name="PLoS Genet.">
        <title>Genomic analysis of the necrotrophic fungal pathogens Sclerotinia sclerotiorum and Botrytis cinerea.</title>
        <authorList>
            <person name="Amselem J."/>
            <person name="Cuomo C.A."/>
            <person name="van Kan J.A."/>
            <person name="Viaud M."/>
            <person name="Benito E.P."/>
            <person name="Couloux A."/>
            <person name="Coutinho P.M."/>
            <person name="de Vries R.P."/>
            <person name="Dyer P.S."/>
            <person name="Fillinger S."/>
            <person name="Fournier E."/>
            <person name="Gout L."/>
            <person name="Hahn M."/>
            <person name="Kohn L."/>
            <person name="Lapalu N."/>
            <person name="Plummer K.M."/>
            <person name="Pradier J.M."/>
            <person name="Quevillon E."/>
            <person name="Sharon A."/>
            <person name="Simon A."/>
            <person name="ten Have A."/>
            <person name="Tudzynski B."/>
            <person name="Tudzynski P."/>
            <person name="Wincker P."/>
            <person name="Andrew M."/>
            <person name="Anthouard V."/>
            <person name="Beever R.E."/>
            <person name="Beffa R."/>
            <person name="Benoit I."/>
            <person name="Bouzid O."/>
            <person name="Brault B."/>
            <person name="Chen Z."/>
            <person name="Choquer M."/>
            <person name="Collemare J."/>
            <person name="Cotton P."/>
            <person name="Danchin E.G."/>
            <person name="Da Silva C."/>
            <person name="Gautier A."/>
            <person name="Giraud C."/>
            <person name="Giraud T."/>
            <person name="Gonzalez C."/>
            <person name="Grossetete S."/>
            <person name="Guldener U."/>
            <person name="Henrissat B."/>
            <person name="Howlett B.J."/>
            <person name="Kodira C."/>
            <person name="Kretschmer M."/>
            <person name="Lappartient A."/>
            <person name="Leroch M."/>
            <person name="Levis C."/>
            <person name="Mauceli E."/>
            <person name="Neuveglise C."/>
            <person name="Oeser B."/>
            <person name="Pearson M."/>
            <person name="Poulain J."/>
            <person name="Poussereau N."/>
            <person name="Quesneville H."/>
            <person name="Rascle C."/>
            <person name="Schumacher J."/>
            <person name="Segurens B."/>
            <person name="Sexton A."/>
            <person name="Silva E."/>
            <person name="Sirven C."/>
            <person name="Soanes D.M."/>
            <person name="Talbot N.J."/>
            <person name="Templeton M."/>
            <person name="Yandava C."/>
            <person name="Yarden O."/>
            <person name="Zeng Q."/>
            <person name="Rollins J.A."/>
            <person name="Lebrun M.H."/>
            <person name="Dickman M."/>
        </authorList>
    </citation>
    <scope>NUCLEOTIDE SEQUENCE [LARGE SCALE GENOMIC DNA]</scope>
    <source>
        <strain evidence="3">T4</strain>
    </source>
</reference>
<dbReference type="EMBL" id="FQ790278">
    <property type="protein sequence ID" value="CCD45417.1"/>
    <property type="molecule type" value="Genomic_DNA"/>
</dbReference>
<feature type="compositionally biased region" description="Polar residues" evidence="1">
    <location>
        <begin position="100"/>
        <end position="110"/>
    </location>
</feature>
<feature type="region of interest" description="Disordered" evidence="1">
    <location>
        <begin position="48"/>
        <end position="110"/>
    </location>
</feature>
<accession>G2XY80</accession>
<evidence type="ECO:0000256" key="1">
    <source>
        <dbReference type="SAM" id="MobiDB-lite"/>
    </source>
</evidence>